<gene>
    <name evidence="4" type="ORF">QUW02_09500</name>
</gene>
<dbReference type="CDD" id="cd04301">
    <property type="entry name" value="NAT_SF"/>
    <property type="match status" value="1"/>
</dbReference>
<protein>
    <submittedName>
        <fullName evidence="4">N-acetyltransferase family protein</fullName>
    </submittedName>
</protein>
<evidence type="ECO:0000256" key="1">
    <source>
        <dbReference type="ARBA" id="ARBA00022679"/>
    </source>
</evidence>
<evidence type="ECO:0000313" key="5">
    <source>
        <dbReference type="Proteomes" id="UP001228403"/>
    </source>
</evidence>
<dbReference type="PROSITE" id="PS51186">
    <property type="entry name" value="GNAT"/>
    <property type="match status" value="1"/>
</dbReference>
<evidence type="ECO:0000259" key="3">
    <source>
        <dbReference type="PROSITE" id="PS51186"/>
    </source>
</evidence>
<organism evidence="4 5">
    <name type="scientific">Bacteroides eggerthii</name>
    <dbReference type="NCBI Taxonomy" id="28111"/>
    <lineage>
        <taxon>Bacteria</taxon>
        <taxon>Pseudomonadati</taxon>
        <taxon>Bacteroidota</taxon>
        <taxon>Bacteroidia</taxon>
        <taxon>Bacteroidales</taxon>
        <taxon>Bacteroidaceae</taxon>
        <taxon>Bacteroides</taxon>
    </lineage>
</organism>
<dbReference type="InterPro" id="IPR016181">
    <property type="entry name" value="Acyl_CoA_acyltransferase"/>
</dbReference>
<proteinExistence type="predicted"/>
<keyword evidence="2" id="KW-0012">Acyltransferase</keyword>
<keyword evidence="5" id="KW-1185">Reference proteome</keyword>
<reference evidence="4 5" key="1">
    <citation type="submission" date="2023-06" db="EMBL/GenBank/DDBJ databases">
        <authorList>
            <person name="Zeman M."/>
            <person name="Kubasova T."/>
            <person name="Jahodarova E."/>
            <person name="Nykrynova M."/>
            <person name="Rychlik I."/>
        </authorList>
    </citation>
    <scope>NUCLEOTIDE SEQUENCE [LARGE SCALE GENOMIC DNA]</scope>
    <source>
        <strain evidence="4 5">ET4</strain>
    </source>
</reference>
<dbReference type="PANTHER" id="PTHR43072:SF23">
    <property type="entry name" value="UPF0039 PROTEIN C11D3.02C"/>
    <property type="match status" value="1"/>
</dbReference>
<dbReference type="Pfam" id="PF00583">
    <property type="entry name" value="Acetyltransf_1"/>
    <property type="match status" value="1"/>
</dbReference>
<evidence type="ECO:0000313" key="4">
    <source>
        <dbReference type="EMBL" id="MDM8146152.1"/>
    </source>
</evidence>
<evidence type="ECO:0000256" key="2">
    <source>
        <dbReference type="ARBA" id="ARBA00023315"/>
    </source>
</evidence>
<feature type="domain" description="N-acetyltransferase" evidence="3">
    <location>
        <begin position="2"/>
        <end position="165"/>
    </location>
</feature>
<keyword evidence="1" id="KW-0808">Transferase</keyword>
<comment type="caution">
    <text evidence="4">The sequence shown here is derived from an EMBL/GenBank/DDBJ whole genome shotgun (WGS) entry which is preliminary data.</text>
</comment>
<dbReference type="EMBL" id="JAUDCF010000023">
    <property type="protein sequence ID" value="MDM8146152.1"/>
    <property type="molecule type" value="Genomic_DNA"/>
</dbReference>
<dbReference type="PANTHER" id="PTHR43072">
    <property type="entry name" value="N-ACETYLTRANSFERASE"/>
    <property type="match status" value="1"/>
</dbReference>
<dbReference type="Gene3D" id="3.40.630.30">
    <property type="match status" value="1"/>
</dbReference>
<dbReference type="Proteomes" id="UP001228403">
    <property type="component" value="Unassembled WGS sequence"/>
</dbReference>
<reference evidence="5" key="2">
    <citation type="submission" date="2023-07" db="EMBL/GenBank/DDBJ databases">
        <title>Identification and characterization of horizontal gene transfer across gut microbiota members of farm animals based on homology search.</title>
        <authorList>
            <person name="Schwarzerova J."/>
            <person name="Nykrynova M."/>
            <person name="Jureckova K."/>
            <person name="Cejkova D."/>
            <person name="Rychlik I."/>
        </authorList>
    </citation>
    <scope>NUCLEOTIDE SEQUENCE [LARGE SCALE GENOMIC DNA]</scope>
    <source>
        <strain evidence="5">ET4</strain>
    </source>
</reference>
<sequence>MMVIRRMIPADWEPMRQIYAHYIEHTTITFDVQIPDAESYARKMQTICEEGIAWTCEDGGRVVGFCYAHRWKEKEAYAGTRETTVYVHPDERGRGIGLRLMKQLITDAEAQGVHALIACITCPNSASEHLHEKLGFVPVSRFREVGKKFGEWLDVADYQLLLPVKEK</sequence>
<dbReference type="InterPro" id="IPR000182">
    <property type="entry name" value="GNAT_dom"/>
</dbReference>
<name>A0ABT7U6K1_9BACE</name>
<accession>A0ABT7U6K1</accession>
<dbReference type="SUPFAM" id="SSF55729">
    <property type="entry name" value="Acyl-CoA N-acyltransferases (Nat)"/>
    <property type="match status" value="1"/>
</dbReference>